<comment type="caution">
    <text evidence="2">The sequence shown here is derived from an EMBL/GenBank/DDBJ whole genome shotgun (WGS) entry which is preliminary data.</text>
</comment>
<keyword evidence="3" id="KW-1185">Reference proteome</keyword>
<dbReference type="EMBL" id="FXWV01000005">
    <property type="protein sequence ID" value="SMR73619.1"/>
    <property type="molecule type" value="Genomic_DNA"/>
</dbReference>
<gene>
    <name evidence="2" type="ORF">SAMN04487964_10595</name>
</gene>
<evidence type="ECO:0000313" key="3">
    <source>
        <dbReference type="Proteomes" id="UP001159257"/>
    </source>
</evidence>
<proteinExistence type="predicted"/>
<dbReference type="Pfam" id="PF01755">
    <property type="entry name" value="Glyco_transf_25"/>
    <property type="match status" value="1"/>
</dbReference>
<dbReference type="InterPro" id="IPR002654">
    <property type="entry name" value="Glyco_trans_25"/>
</dbReference>
<dbReference type="RefSeq" id="WP_239040693.1">
    <property type="nucleotide sequence ID" value="NZ_BAAAEY010000005.1"/>
</dbReference>
<evidence type="ECO:0000313" key="2">
    <source>
        <dbReference type="EMBL" id="SMR73619.1"/>
    </source>
</evidence>
<organism evidence="2 3">
    <name type="scientific">Marinobacterium sediminicola</name>
    <dbReference type="NCBI Taxonomy" id="518898"/>
    <lineage>
        <taxon>Bacteria</taxon>
        <taxon>Pseudomonadati</taxon>
        <taxon>Pseudomonadota</taxon>
        <taxon>Gammaproteobacteria</taxon>
        <taxon>Oceanospirillales</taxon>
        <taxon>Oceanospirillaceae</taxon>
        <taxon>Marinobacterium</taxon>
    </lineage>
</organism>
<evidence type="ECO:0000259" key="1">
    <source>
        <dbReference type="Pfam" id="PF01755"/>
    </source>
</evidence>
<reference evidence="2 3" key="1">
    <citation type="submission" date="2017-05" db="EMBL/GenBank/DDBJ databases">
        <authorList>
            <person name="Varghese N."/>
            <person name="Submissions S."/>
        </authorList>
    </citation>
    <scope>NUCLEOTIDE SEQUENCE [LARGE SCALE GENOMIC DNA]</scope>
    <source>
        <strain evidence="2 3">CGMCC 1.7287</strain>
    </source>
</reference>
<feature type="domain" description="Glycosyl transferase family 25" evidence="1">
    <location>
        <begin position="18"/>
        <end position="203"/>
    </location>
</feature>
<name>A0ABY1RZ82_9GAMM</name>
<dbReference type="Proteomes" id="UP001159257">
    <property type="component" value="Unassembled WGS sequence"/>
</dbReference>
<protein>
    <submittedName>
        <fullName evidence="2">Glycosyltransferase involved in LPS biosynthesis, GR25 family</fullName>
    </submittedName>
</protein>
<accession>A0ABY1RZ82</accession>
<sequence length="268" mass="31411">MCRFVSWKRAQNGECEIPVAIISLAGARDRRNILLEKKFPSEWVEDYWPASDMRYIPFEELNSSDLYIKMKEFYSRDILPGEIGCLQSHAKVIEWFFKETESPLLMILEDDVTSSEAYKDGCLEKIAPFLYEEAIKGGAFICHLGPRGNQWKKAASEKIFTVRHHKYKISFHKHVDKKRSLWLAHAYIISREAAKRYIRCFDQGFLADDWGRIKEICKMDITYVVPGLFYQEGDIESSIDPDNKRNFSFSNNVRKRGLKRFFEYLNGS</sequence>